<keyword evidence="3" id="KW-1185">Reference proteome</keyword>
<gene>
    <name evidence="2" type="ORF">BDV36DRAFT_245985</name>
</gene>
<protein>
    <submittedName>
        <fullName evidence="2">Uncharacterized protein</fullName>
    </submittedName>
</protein>
<evidence type="ECO:0000256" key="1">
    <source>
        <dbReference type="SAM" id="Phobius"/>
    </source>
</evidence>
<dbReference type="Proteomes" id="UP000325395">
    <property type="component" value="Unassembled WGS sequence"/>
</dbReference>
<keyword evidence="1" id="KW-1133">Transmembrane helix</keyword>
<feature type="transmembrane region" description="Helical" evidence="1">
    <location>
        <begin position="20"/>
        <end position="51"/>
    </location>
</feature>
<proteinExistence type="predicted"/>
<keyword evidence="1" id="KW-0472">Membrane</keyword>
<name>A0ABQ6WYH7_9EURO</name>
<keyword evidence="1" id="KW-0812">Transmembrane</keyword>
<evidence type="ECO:0000313" key="2">
    <source>
        <dbReference type="EMBL" id="KAE8422155.1"/>
    </source>
</evidence>
<dbReference type="EMBL" id="ML735696">
    <property type="protein sequence ID" value="KAE8422155.1"/>
    <property type="molecule type" value="Genomic_DNA"/>
</dbReference>
<accession>A0ABQ6WYH7</accession>
<organism evidence="2 3">
    <name type="scientific">Aspergillus pseudocaelatus</name>
    <dbReference type="NCBI Taxonomy" id="1825620"/>
    <lineage>
        <taxon>Eukaryota</taxon>
        <taxon>Fungi</taxon>
        <taxon>Dikarya</taxon>
        <taxon>Ascomycota</taxon>
        <taxon>Pezizomycotina</taxon>
        <taxon>Eurotiomycetes</taxon>
        <taxon>Eurotiomycetidae</taxon>
        <taxon>Eurotiales</taxon>
        <taxon>Aspergillaceae</taxon>
        <taxon>Aspergillus</taxon>
        <taxon>Aspergillus subgen. Circumdati</taxon>
    </lineage>
</organism>
<reference evidence="2 3" key="1">
    <citation type="submission" date="2019-04" db="EMBL/GenBank/DDBJ databases">
        <authorList>
            <consortium name="DOE Joint Genome Institute"/>
            <person name="Mondo S."/>
            <person name="Kjaerbolling I."/>
            <person name="Vesth T."/>
            <person name="Frisvad J.C."/>
            <person name="Nybo J.L."/>
            <person name="Theobald S."/>
            <person name="Kildgaard S."/>
            <person name="Isbrandt T."/>
            <person name="Kuo A."/>
            <person name="Sato A."/>
            <person name="Lyhne E.K."/>
            <person name="Kogle M.E."/>
            <person name="Wiebenga A."/>
            <person name="Kun R.S."/>
            <person name="Lubbers R.J."/>
            <person name="Makela M.R."/>
            <person name="Barry K."/>
            <person name="Chovatia M."/>
            <person name="Clum A."/>
            <person name="Daum C."/>
            <person name="Haridas S."/>
            <person name="He G."/>
            <person name="LaButti K."/>
            <person name="Lipzen A."/>
            <person name="Riley R."/>
            <person name="Salamov A."/>
            <person name="Simmons B.A."/>
            <person name="Magnuson J.K."/>
            <person name="Henrissat B."/>
            <person name="Mortensen U.H."/>
            <person name="Larsen T.O."/>
            <person name="Devries R.P."/>
            <person name="Grigoriev I.V."/>
            <person name="Machida M."/>
            <person name="Baker S.E."/>
            <person name="Andersen M.R."/>
            <person name="Cantor M.N."/>
            <person name="Hua S.X."/>
        </authorList>
    </citation>
    <scope>NUCLEOTIDE SEQUENCE [LARGE SCALE GENOMIC DNA]</scope>
    <source>
        <strain evidence="2 3">CBS 117616</strain>
    </source>
</reference>
<sequence>MSLCSPVVYHSSSTLETPGFSFFPILLSPLPCLLFPSCSSSFIIFLVVIFISPYNRLIFDSLLYMSRLAEWPKSSPLSYTPNSGSKH</sequence>
<evidence type="ECO:0000313" key="3">
    <source>
        <dbReference type="Proteomes" id="UP000325395"/>
    </source>
</evidence>